<name>A0A6S7HJZ5_PARCT</name>
<proteinExistence type="predicted"/>
<accession>A0A6S7HJZ5</accession>
<evidence type="ECO:0000313" key="1">
    <source>
        <dbReference type="EMBL" id="CAB4004087.1"/>
    </source>
</evidence>
<protein>
    <submittedName>
        <fullName evidence="1">Uncharacterized protein</fullName>
    </submittedName>
</protein>
<dbReference type="AlphaFoldDB" id="A0A6S7HJZ5"/>
<reference evidence="1" key="1">
    <citation type="submission" date="2020-04" db="EMBL/GenBank/DDBJ databases">
        <authorList>
            <person name="Alioto T."/>
            <person name="Alioto T."/>
            <person name="Gomez Garrido J."/>
        </authorList>
    </citation>
    <scope>NUCLEOTIDE SEQUENCE</scope>
    <source>
        <strain evidence="1">A484AB</strain>
    </source>
</reference>
<dbReference type="EMBL" id="CACRXK020004805">
    <property type="protein sequence ID" value="CAB4004087.1"/>
    <property type="molecule type" value="Genomic_DNA"/>
</dbReference>
<feature type="non-terminal residue" evidence="1">
    <location>
        <position position="1"/>
    </location>
</feature>
<organism evidence="1 2">
    <name type="scientific">Paramuricea clavata</name>
    <name type="common">Red gorgonian</name>
    <name type="synonym">Violescent sea-whip</name>
    <dbReference type="NCBI Taxonomy" id="317549"/>
    <lineage>
        <taxon>Eukaryota</taxon>
        <taxon>Metazoa</taxon>
        <taxon>Cnidaria</taxon>
        <taxon>Anthozoa</taxon>
        <taxon>Octocorallia</taxon>
        <taxon>Malacalcyonacea</taxon>
        <taxon>Plexauridae</taxon>
        <taxon>Paramuricea</taxon>
    </lineage>
</organism>
<dbReference type="Proteomes" id="UP001152795">
    <property type="component" value="Unassembled WGS sequence"/>
</dbReference>
<evidence type="ECO:0000313" key="2">
    <source>
        <dbReference type="Proteomes" id="UP001152795"/>
    </source>
</evidence>
<sequence length="68" mass="7606">IQLNMCDKYCEITGNKSALKQAGGSDEINSPTIKNNLADIKEAMTEMMSSFKTELLSQYPRSIKIFSK</sequence>
<comment type="caution">
    <text evidence="1">The sequence shown here is derived from an EMBL/GenBank/DDBJ whole genome shotgun (WGS) entry which is preliminary data.</text>
</comment>
<keyword evidence="2" id="KW-1185">Reference proteome</keyword>
<gene>
    <name evidence="1" type="ORF">PACLA_8A051876</name>
</gene>